<reference evidence="2 3" key="1">
    <citation type="submission" date="2016-03" db="EMBL/GenBank/DDBJ databases">
        <title>Draft genome sequence of Gluconobacter cerinus strain CECT 9110.</title>
        <authorList>
            <person name="Sainz F."/>
            <person name="Mas A."/>
            <person name="Torija M.J."/>
        </authorList>
    </citation>
    <scope>NUCLEOTIDE SEQUENCE [LARGE SCALE GENOMIC DNA]</scope>
    <source>
        <strain evidence="2 3">CECT 9110</strain>
    </source>
</reference>
<dbReference type="InterPro" id="IPR029787">
    <property type="entry name" value="Nucleotide_cyclase"/>
</dbReference>
<dbReference type="InterPro" id="IPR043128">
    <property type="entry name" value="Rev_trsase/Diguanyl_cyclase"/>
</dbReference>
<dbReference type="PATRIC" id="fig|38307.3.peg.1086"/>
<evidence type="ECO:0000313" key="3">
    <source>
        <dbReference type="Proteomes" id="UP000077786"/>
    </source>
</evidence>
<dbReference type="RefSeq" id="WP_064273917.1">
    <property type="nucleotide sequence ID" value="NZ_LUTU01000005.1"/>
</dbReference>
<dbReference type="InterPro" id="IPR050706">
    <property type="entry name" value="Cyclic-di-GMP_PDE-like"/>
</dbReference>
<dbReference type="Proteomes" id="UP000077786">
    <property type="component" value="Unassembled WGS sequence"/>
</dbReference>
<dbReference type="GO" id="GO:0071111">
    <property type="term" value="F:cyclic-guanylate-specific phosphodiesterase activity"/>
    <property type="evidence" value="ECO:0007669"/>
    <property type="project" value="InterPro"/>
</dbReference>
<dbReference type="InterPro" id="IPR000160">
    <property type="entry name" value="GGDEF_dom"/>
</dbReference>
<proteinExistence type="predicted"/>
<dbReference type="PROSITE" id="PS50887">
    <property type="entry name" value="GGDEF"/>
    <property type="match status" value="1"/>
</dbReference>
<name>A0A1B6VMA9_9PROT</name>
<evidence type="ECO:0000313" key="2">
    <source>
        <dbReference type="EMBL" id="OAJ68350.1"/>
    </source>
</evidence>
<dbReference type="SMART" id="SM00267">
    <property type="entry name" value="GGDEF"/>
    <property type="match status" value="1"/>
</dbReference>
<gene>
    <name evidence="2" type="ORF">A0123_01054</name>
</gene>
<accession>A0A1B6VMA9</accession>
<dbReference type="Pfam" id="PF00990">
    <property type="entry name" value="GGDEF"/>
    <property type="match status" value="1"/>
</dbReference>
<dbReference type="AlphaFoldDB" id="A0A1B6VMA9"/>
<feature type="domain" description="GGDEF" evidence="1">
    <location>
        <begin position="192"/>
        <end position="323"/>
    </location>
</feature>
<dbReference type="SUPFAM" id="SSF55073">
    <property type="entry name" value="Nucleotide cyclase"/>
    <property type="match status" value="1"/>
</dbReference>
<evidence type="ECO:0000259" key="1">
    <source>
        <dbReference type="PROSITE" id="PS50887"/>
    </source>
</evidence>
<protein>
    <submittedName>
        <fullName evidence="2">Response regulator PleD</fullName>
    </submittedName>
</protein>
<dbReference type="PANTHER" id="PTHR33121:SF79">
    <property type="entry name" value="CYCLIC DI-GMP PHOSPHODIESTERASE PDED-RELATED"/>
    <property type="match status" value="1"/>
</dbReference>
<comment type="caution">
    <text evidence="2">The sequence shown here is derived from an EMBL/GenBank/DDBJ whole genome shotgun (WGS) entry which is preliminary data.</text>
</comment>
<dbReference type="OrthoDB" id="7216521at2"/>
<organism evidence="2 3">
    <name type="scientific">Gluconobacter cerinus</name>
    <dbReference type="NCBI Taxonomy" id="38307"/>
    <lineage>
        <taxon>Bacteria</taxon>
        <taxon>Pseudomonadati</taxon>
        <taxon>Pseudomonadota</taxon>
        <taxon>Alphaproteobacteria</taxon>
        <taxon>Acetobacterales</taxon>
        <taxon>Acetobacteraceae</taxon>
        <taxon>Gluconobacter</taxon>
    </lineage>
</organism>
<dbReference type="Gene3D" id="3.30.70.270">
    <property type="match status" value="1"/>
</dbReference>
<dbReference type="EMBL" id="LUTU01000005">
    <property type="protein sequence ID" value="OAJ68350.1"/>
    <property type="molecule type" value="Genomic_DNA"/>
</dbReference>
<sequence>MHDIGLKSPPSPVTEPTSPQSFQLLRESLACMHSAILPRLGTAAALSRVQEALGAECLLFSSFTASDHSLMLHQSAPIPEGFQDELQRYDFLLNHNVIQFSSTARHALLVCEAIRSQAPLGLLCWKETPWSAEEIELIRTLLAFIATLQDLEGLHRNVLKGAHYDLSSNLLNWEGLKQEMERRIPRLDRDCLAATLMIAHVPGLSEITQTHGFQAGEEALTQCVALLRKAVRPTDAIARLSGNMFALWLDGGDRFAMAERAERMTAHGIPILINPPVHLPLHIGLMCREANDPENTADNLLERASQALQTGEEEQKKWRFSHEAP</sequence>
<dbReference type="PANTHER" id="PTHR33121">
    <property type="entry name" value="CYCLIC DI-GMP PHOSPHODIESTERASE PDEF"/>
    <property type="match status" value="1"/>
</dbReference>